<reference evidence="3" key="1">
    <citation type="journal article" date="2023" name="Commun. Biol.">
        <title>Genome analysis of Parmales, the sister group of diatoms, reveals the evolutionary specialization of diatoms from phago-mixotrophs to photoautotrophs.</title>
        <authorList>
            <person name="Ban H."/>
            <person name="Sato S."/>
            <person name="Yoshikawa S."/>
            <person name="Yamada K."/>
            <person name="Nakamura Y."/>
            <person name="Ichinomiya M."/>
            <person name="Sato N."/>
            <person name="Blanc-Mathieu R."/>
            <person name="Endo H."/>
            <person name="Kuwata A."/>
            <person name="Ogata H."/>
        </authorList>
    </citation>
    <scope>NUCLEOTIDE SEQUENCE [LARGE SCALE GENOMIC DNA]</scope>
</reference>
<feature type="region of interest" description="Disordered" evidence="1">
    <location>
        <begin position="312"/>
        <end position="335"/>
    </location>
</feature>
<dbReference type="InterPro" id="IPR040235">
    <property type="entry name" value="Nicolin-1"/>
</dbReference>
<feature type="region of interest" description="Disordered" evidence="1">
    <location>
        <begin position="15"/>
        <end position="39"/>
    </location>
</feature>
<name>A0A9W7DRE4_9STRA</name>
<proteinExistence type="predicted"/>
<feature type="compositionally biased region" description="Polar residues" evidence="1">
    <location>
        <begin position="15"/>
        <end position="29"/>
    </location>
</feature>
<dbReference type="Proteomes" id="UP001162640">
    <property type="component" value="Unassembled WGS sequence"/>
</dbReference>
<dbReference type="PANTHER" id="PTHR31239">
    <property type="entry name" value="NICOLIN 1"/>
    <property type="match status" value="1"/>
</dbReference>
<gene>
    <name evidence="2" type="ORF">TL16_g01118</name>
</gene>
<feature type="compositionally biased region" description="Polar residues" evidence="1">
    <location>
        <begin position="231"/>
        <end position="250"/>
    </location>
</feature>
<feature type="region of interest" description="Disordered" evidence="1">
    <location>
        <begin position="208"/>
        <end position="260"/>
    </location>
</feature>
<dbReference type="PANTHER" id="PTHR31239:SF2">
    <property type="entry name" value="NICOLIN-1"/>
    <property type="match status" value="1"/>
</dbReference>
<protein>
    <submittedName>
        <fullName evidence="2">Uncharacterized protein</fullName>
    </submittedName>
</protein>
<organism evidence="2 3">
    <name type="scientific">Triparma laevis f. inornata</name>
    <dbReference type="NCBI Taxonomy" id="1714386"/>
    <lineage>
        <taxon>Eukaryota</taxon>
        <taxon>Sar</taxon>
        <taxon>Stramenopiles</taxon>
        <taxon>Ochrophyta</taxon>
        <taxon>Bolidophyceae</taxon>
        <taxon>Parmales</taxon>
        <taxon>Triparmaceae</taxon>
        <taxon>Triparma</taxon>
    </lineage>
</organism>
<dbReference type="AlphaFoldDB" id="A0A9W7DRE4"/>
<sequence length="335" mass="37870">MAQSRLLPNNFIMDQSSYGHGVTNRNSPAHPQPAHHTSVVPIDIVPVTSSTHSASSSDDSSPDSDQCLYYEISKIIQDDSPHASSQNEPNSLLQRLKPQLHSIKFTNYFTETITIKQLQTKTIRSPQTDRPTPLPCWQTILKDHRLMPSPHCEKDGTIEVEILVSQFDPRFYDKTSDKSLRIYLNQTSPLWKEWELRDIEFVGRTEQIHRTRRQSRKQNSTNSAWPPVGSAGSSLRNKLSSPSPRDYSNNENEEVGDVWRGGNLPGAVLDKLARKISDQMAMLRGRDRLMRSQGAAFLEVADVEGEVRSIKEEIKEEGGRERRRTVGGGGGREKR</sequence>
<evidence type="ECO:0000313" key="3">
    <source>
        <dbReference type="Proteomes" id="UP001162640"/>
    </source>
</evidence>
<evidence type="ECO:0000313" key="2">
    <source>
        <dbReference type="EMBL" id="GMH51932.1"/>
    </source>
</evidence>
<dbReference type="EMBL" id="BLQM01000024">
    <property type="protein sequence ID" value="GMH51932.1"/>
    <property type="molecule type" value="Genomic_DNA"/>
</dbReference>
<feature type="compositionally biased region" description="Gly residues" evidence="1">
    <location>
        <begin position="326"/>
        <end position="335"/>
    </location>
</feature>
<evidence type="ECO:0000256" key="1">
    <source>
        <dbReference type="SAM" id="MobiDB-lite"/>
    </source>
</evidence>
<comment type="caution">
    <text evidence="2">The sequence shown here is derived from an EMBL/GenBank/DDBJ whole genome shotgun (WGS) entry which is preliminary data.</text>
</comment>
<accession>A0A9W7DRE4</accession>
<dbReference type="GO" id="GO:0005654">
    <property type="term" value="C:nucleoplasm"/>
    <property type="evidence" value="ECO:0007669"/>
    <property type="project" value="TreeGrafter"/>
</dbReference>